<feature type="compositionally biased region" description="Basic and acidic residues" evidence="1">
    <location>
        <begin position="83"/>
        <end position="92"/>
    </location>
</feature>
<dbReference type="AlphaFoldDB" id="A0A2A4K8G6"/>
<feature type="region of interest" description="Disordered" evidence="1">
    <location>
        <begin position="113"/>
        <end position="135"/>
    </location>
</feature>
<accession>A0A2A4K8G6</accession>
<protein>
    <submittedName>
        <fullName evidence="2">Uncharacterized protein</fullName>
    </submittedName>
</protein>
<feature type="compositionally biased region" description="Basic and acidic residues" evidence="1">
    <location>
        <begin position="117"/>
        <end position="130"/>
    </location>
</feature>
<gene>
    <name evidence="2" type="ORF">B5V51_8790</name>
</gene>
<reference evidence="2" key="1">
    <citation type="submission" date="2017-09" db="EMBL/GenBank/DDBJ databases">
        <title>Contemporary evolution of a Lepidopteran species, Heliothis virescens, in response to modern agricultural practices.</title>
        <authorList>
            <person name="Fritz M.L."/>
            <person name="Deyonke A.M."/>
            <person name="Papanicolaou A."/>
            <person name="Micinski S."/>
            <person name="Westbrook J."/>
            <person name="Gould F."/>
        </authorList>
    </citation>
    <scope>NUCLEOTIDE SEQUENCE [LARGE SCALE GENOMIC DNA]</scope>
    <source>
        <strain evidence="2">HvINT-</strain>
        <tissue evidence="2">Whole body</tissue>
    </source>
</reference>
<feature type="region of interest" description="Disordered" evidence="1">
    <location>
        <begin position="66"/>
        <end position="92"/>
    </location>
</feature>
<evidence type="ECO:0000256" key="1">
    <source>
        <dbReference type="SAM" id="MobiDB-lite"/>
    </source>
</evidence>
<dbReference type="EMBL" id="NWSH01000040">
    <property type="protein sequence ID" value="PCG80359.1"/>
    <property type="molecule type" value="Genomic_DNA"/>
</dbReference>
<sequence length="197" mass="21997">MLIKLVASFAAALDPSRGQHRRGINRVALQPLSCALTAHCATEERSMRRAFRSVVRVPVAQSSAQCVPTDAGNEPSCISASTPRRDDRPPCREEWRRQDWAAAVWTAARQRRSPYLNRDDEPSPAPDERGPLGVGPALTTARVLVRFRYQSLEREYDRLYAPPPPPEEDTTARTTPGIFLGELQSQNSDLHRELGNL</sequence>
<name>A0A2A4K8G6_HELVI</name>
<comment type="caution">
    <text evidence="2">The sequence shown here is derived from an EMBL/GenBank/DDBJ whole genome shotgun (WGS) entry which is preliminary data.</text>
</comment>
<evidence type="ECO:0000313" key="2">
    <source>
        <dbReference type="EMBL" id="PCG80359.1"/>
    </source>
</evidence>
<organism evidence="2">
    <name type="scientific">Heliothis virescens</name>
    <name type="common">Tobacco budworm moth</name>
    <dbReference type="NCBI Taxonomy" id="7102"/>
    <lineage>
        <taxon>Eukaryota</taxon>
        <taxon>Metazoa</taxon>
        <taxon>Ecdysozoa</taxon>
        <taxon>Arthropoda</taxon>
        <taxon>Hexapoda</taxon>
        <taxon>Insecta</taxon>
        <taxon>Pterygota</taxon>
        <taxon>Neoptera</taxon>
        <taxon>Endopterygota</taxon>
        <taxon>Lepidoptera</taxon>
        <taxon>Glossata</taxon>
        <taxon>Ditrysia</taxon>
        <taxon>Noctuoidea</taxon>
        <taxon>Noctuidae</taxon>
        <taxon>Heliothinae</taxon>
        <taxon>Heliothis</taxon>
    </lineage>
</organism>
<proteinExistence type="predicted"/>